<dbReference type="OrthoDB" id="8659436at2"/>
<dbReference type="GO" id="GO:0045892">
    <property type="term" value="P:negative regulation of DNA-templated transcription"/>
    <property type="evidence" value="ECO:0007669"/>
    <property type="project" value="TreeGrafter"/>
</dbReference>
<keyword evidence="7" id="KW-0479">Metal-binding</keyword>
<keyword evidence="3 7" id="KW-0862">Zinc</keyword>
<dbReference type="InterPro" id="IPR036388">
    <property type="entry name" value="WH-like_DNA-bd_sf"/>
</dbReference>
<dbReference type="GO" id="GO:0008270">
    <property type="term" value="F:zinc ion binding"/>
    <property type="evidence" value="ECO:0007669"/>
    <property type="project" value="TreeGrafter"/>
</dbReference>
<dbReference type="GO" id="GO:0003700">
    <property type="term" value="F:DNA-binding transcription factor activity"/>
    <property type="evidence" value="ECO:0007669"/>
    <property type="project" value="InterPro"/>
</dbReference>
<accession>A0A1M6QMH6</accession>
<evidence type="ECO:0000313" key="8">
    <source>
        <dbReference type="EMBL" id="SHK21454.1"/>
    </source>
</evidence>
<dbReference type="RefSeq" id="WP_073477156.1">
    <property type="nucleotide sequence ID" value="NZ_FQZU01000020.1"/>
</dbReference>
<evidence type="ECO:0000313" key="9">
    <source>
        <dbReference type="Proteomes" id="UP000183994"/>
    </source>
</evidence>
<comment type="similarity">
    <text evidence="1">Belongs to the Fur family.</text>
</comment>
<keyword evidence="4" id="KW-0805">Transcription regulation</keyword>
<keyword evidence="6" id="KW-0804">Transcription</keyword>
<dbReference type="STRING" id="1121393.SAMN02745216_03078"/>
<dbReference type="Gene3D" id="3.30.1490.190">
    <property type="match status" value="1"/>
</dbReference>
<keyword evidence="5" id="KW-0238">DNA-binding</keyword>
<dbReference type="Pfam" id="PF01475">
    <property type="entry name" value="FUR"/>
    <property type="match status" value="1"/>
</dbReference>
<dbReference type="Proteomes" id="UP000183994">
    <property type="component" value="Unassembled WGS sequence"/>
</dbReference>
<dbReference type="EMBL" id="FQZU01000020">
    <property type="protein sequence ID" value="SHK21454.1"/>
    <property type="molecule type" value="Genomic_DNA"/>
</dbReference>
<comment type="cofactor">
    <cofactor evidence="7">
        <name>Zn(2+)</name>
        <dbReference type="ChEBI" id="CHEBI:29105"/>
    </cofactor>
    <text evidence="7">Binds 1 zinc ion per subunit.</text>
</comment>
<dbReference type="InterPro" id="IPR002481">
    <property type="entry name" value="FUR"/>
</dbReference>
<feature type="binding site" evidence="7">
    <location>
        <position position="102"/>
    </location>
    <ligand>
        <name>Zn(2+)</name>
        <dbReference type="ChEBI" id="CHEBI:29105"/>
    </ligand>
</feature>
<reference evidence="9" key="1">
    <citation type="submission" date="2016-11" db="EMBL/GenBank/DDBJ databases">
        <authorList>
            <person name="Varghese N."/>
            <person name="Submissions S."/>
        </authorList>
    </citation>
    <scope>NUCLEOTIDE SEQUENCE [LARGE SCALE GENOMIC DNA]</scope>
    <source>
        <strain evidence="9">DSM 16219</strain>
    </source>
</reference>
<dbReference type="GO" id="GO:1900376">
    <property type="term" value="P:regulation of secondary metabolite biosynthetic process"/>
    <property type="evidence" value="ECO:0007669"/>
    <property type="project" value="TreeGrafter"/>
</dbReference>
<keyword evidence="2" id="KW-0678">Repressor</keyword>
<dbReference type="Gene3D" id="1.10.10.10">
    <property type="entry name" value="Winged helix-like DNA-binding domain superfamily/Winged helix DNA-binding domain"/>
    <property type="match status" value="1"/>
</dbReference>
<feature type="binding site" evidence="7">
    <location>
        <position position="142"/>
    </location>
    <ligand>
        <name>Zn(2+)</name>
        <dbReference type="ChEBI" id="CHEBI:29105"/>
    </ligand>
</feature>
<evidence type="ECO:0000256" key="3">
    <source>
        <dbReference type="ARBA" id="ARBA00022833"/>
    </source>
</evidence>
<proteinExistence type="inferred from homology"/>
<evidence type="ECO:0000256" key="6">
    <source>
        <dbReference type="ARBA" id="ARBA00023163"/>
    </source>
</evidence>
<evidence type="ECO:0000256" key="2">
    <source>
        <dbReference type="ARBA" id="ARBA00022491"/>
    </source>
</evidence>
<dbReference type="PANTHER" id="PTHR33202:SF8">
    <property type="entry name" value="PEROXIDE-RESPONSIVE REPRESSOR PERR"/>
    <property type="match status" value="1"/>
</dbReference>
<dbReference type="GO" id="GO:0000976">
    <property type="term" value="F:transcription cis-regulatory region binding"/>
    <property type="evidence" value="ECO:0007669"/>
    <property type="project" value="TreeGrafter"/>
</dbReference>
<name>A0A1M6QMH6_9BACT</name>
<keyword evidence="9" id="KW-1185">Reference proteome</keyword>
<gene>
    <name evidence="8" type="ORF">SAMN02745216_03078</name>
</gene>
<dbReference type="CDD" id="cd07153">
    <property type="entry name" value="Fur_like"/>
    <property type="match status" value="1"/>
</dbReference>
<protein>
    <submittedName>
        <fullName evidence="8">Fur family transcriptional regulator, peroxide stress response regulator</fullName>
    </submittedName>
</protein>
<feature type="binding site" evidence="7">
    <location>
        <position position="105"/>
    </location>
    <ligand>
        <name>Zn(2+)</name>
        <dbReference type="ChEBI" id="CHEBI:29105"/>
    </ligand>
</feature>
<dbReference type="AlphaFoldDB" id="A0A1M6QMH6"/>
<evidence type="ECO:0000256" key="5">
    <source>
        <dbReference type="ARBA" id="ARBA00023125"/>
    </source>
</evidence>
<evidence type="ECO:0000256" key="4">
    <source>
        <dbReference type="ARBA" id="ARBA00023015"/>
    </source>
</evidence>
<dbReference type="PANTHER" id="PTHR33202">
    <property type="entry name" value="ZINC UPTAKE REGULATION PROTEIN"/>
    <property type="match status" value="1"/>
</dbReference>
<sequence length="159" mass="18233">MEISFKETNKRMARFEKAIRQAGVKVTIQRLEIFRVIASSIDHPDVETVYERVRERLPTVSLDTVYRTMWMLLDLGLISTLGASRDRTRFDANMENHHHFVCSRCGLTRDFYSEELDGIKIPESVKDFGSIEKAHLEVVGVCKQCAAKPNPKAQEEDTS</sequence>
<organism evidence="8 9">
    <name type="scientific">Desulfatibacillum alkenivorans DSM 16219</name>
    <dbReference type="NCBI Taxonomy" id="1121393"/>
    <lineage>
        <taxon>Bacteria</taxon>
        <taxon>Pseudomonadati</taxon>
        <taxon>Thermodesulfobacteriota</taxon>
        <taxon>Desulfobacteria</taxon>
        <taxon>Desulfobacterales</taxon>
        <taxon>Desulfatibacillaceae</taxon>
        <taxon>Desulfatibacillum</taxon>
    </lineage>
</organism>
<dbReference type="SUPFAM" id="SSF46785">
    <property type="entry name" value="Winged helix' DNA-binding domain"/>
    <property type="match status" value="1"/>
</dbReference>
<evidence type="ECO:0000256" key="1">
    <source>
        <dbReference type="ARBA" id="ARBA00007957"/>
    </source>
</evidence>
<evidence type="ECO:0000256" key="7">
    <source>
        <dbReference type="PIRSR" id="PIRSR602481-1"/>
    </source>
</evidence>
<dbReference type="InterPro" id="IPR043135">
    <property type="entry name" value="Fur_C"/>
</dbReference>
<dbReference type="InterPro" id="IPR036390">
    <property type="entry name" value="WH_DNA-bd_sf"/>
</dbReference>
<feature type="binding site" evidence="7">
    <location>
        <position position="145"/>
    </location>
    <ligand>
        <name>Zn(2+)</name>
        <dbReference type="ChEBI" id="CHEBI:29105"/>
    </ligand>
</feature>